<accession>A0A934TMC2</accession>
<name>A0A934TMC2_9RHOB</name>
<proteinExistence type="predicted"/>
<keyword evidence="2" id="KW-1185">Reference proteome</keyword>
<evidence type="ECO:0000313" key="2">
    <source>
        <dbReference type="Proteomes" id="UP000706333"/>
    </source>
</evidence>
<comment type="caution">
    <text evidence="1">The sequence shown here is derived from an EMBL/GenBank/DDBJ whole genome shotgun (WGS) entry which is preliminary data.</text>
</comment>
<dbReference type="RefSeq" id="WP_201157561.1">
    <property type="nucleotide sequence ID" value="NZ_NHSD01000275.1"/>
</dbReference>
<dbReference type="AlphaFoldDB" id="A0A934TMC2"/>
<dbReference type="Pfam" id="PF12616">
    <property type="entry name" value="DUF3775"/>
    <property type="match status" value="1"/>
</dbReference>
<dbReference type="InterPro" id="IPR022254">
    <property type="entry name" value="DUF3775"/>
</dbReference>
<reference evidence="1" key="2">
    <citation type="journal article" date="2020" name="Microorganisms">
        <title>Osmotic Adaptation and Compatible Solute Biosynthesis of Phototrophic Bacteria as Revealed from Genome Analyses.</title>
        <authorList>
            <person name="Imhoff J.F."/>
            <person name="Rahn T."/>
            <person name="Kunzel S."/>
            <person name="Keller A."/>
            <person name="Neulinger S.C."/>
        </authorList>
    </citation>
    <scope>NUCLEOTIDE SEQUENCE</scope>
    <source>
        <strain evidence="1">LMG 28126</strain>
    </source>
</reference>
<protein>
    <recommendedName>
        <fullName evidence="3">DUF3775 domain-containing protein</fullName>
    </recommendedName>
</protein>
<dbReference type="Proteomes" id="UP000706333">
    <property type="component" value="Unassembled WGS sequence"/>
</dbReference>
<sequence>MIEISPQKVVHVIFQARRERGAQGPLRAFIEGLNEDEQAHLTAIAWIGRGAFEADDFAEAVATAFSEKSTPTADYLMGMPHLSENLEAGLDALDIDVSDVEEDFL</sequence>
<organism evidence="1 2">
    <name type="scientific">Rhodobaculum claviforme</name>
    <dbReference type="NCBI Taxonomy" id="1549854"/>
    <lineage>
        <taxon>Bacteria</taxon>
        <taxon>Pseudomonadati</taxon>
        <taxon>Pseudomonadota</taxon>
        <taxon>Alphaproteobacteria</taxon>
        <taxon>Rhodobacterales</taxon>
        <taxon>Paracoccaceae</taxon>
        <taxon>Rhodobaculum</taxon>
    </lineage>
</organism>
<gene>
    <name evidence="1" type="ORF">CCR87_10780</name>
</gene>
<reference evidence="1" key="1">
    <citation type="submission" date="2017-05" db="EMBL/GenBank/DDBJ databases">
        <authorList>
            <person name="Imhoff J.F."/>
            <person name="Rahn T."/>
            <person name="Kuenzel S."/>
            <person name="Neulinger S.C."/>
        </authorList>
    </citation>
    <scope>NUCLEOTIDE SEQUENCE</scope>
    <source>
        <strain evidence="1">LMG 28126</strain>
    </source>
</reference>
<evidence type="ECO:0008006" key="3">
    <source>
        <dbReference type="Google" id="ProtNLM"/>
    </source>
</evidence>
<evidence type="ECO:0000313" key="1">
    <source>
        <dbReference type="EMBL" id="MBK5927807.1"/>
    </source>
</evidence>
<dbReference type="EMBL" id="NHSD01000275">
    <property type="protein sequence ID" value="MBK5927807.1"/>
    <property type="molecule type" value="Genomic_DNA"/>
</dbReference>